<evidence type="ECO:0000313" key="2">
    <source>
        <dbReference type="EMBL" id="MBB3023225.1"/>
    </source>
</evidence>
<dbReference type="Pfam" id="PF00117">
    <property type="entry name" value="GATase"/>
    <property type="match status" value="1"/>
</dbReference>
<dbReference type="SUPFAM" id="SSF52317">
    <property type="entry name" value="Class I glutamine amidotransferase-like"/>
    <property type="match status" value="1"/>
</dbReference>
<dbReference type="AlphaFoldDB" id="A0A839QU15"/>
<dbReference type="InterPro" id="IPR017926">
    <property type="entry name" value="GATASE"/>
</dbReference>
<evidence type="ECO:0000313" key="3">
    <source>
        <dbReference type="Proteomes" id="UP000568050"/>
    </source>
</evidence>
<dbReference type="GO" id="GO:0003922">
    <property type="term" value="F:GMP synthase (glutamine-hydrolyzing) activity"/>
    <property type="evidence" value="ECO:0007669"/>
    <property type="project" value="UniProtKB-EC"/>
</dbReference>
<dbReference type="EC" id="6.3.5.2" evidence="2"/>
<sequence length="246" mass="26581">MKPFIVIATRADAAADPEYEAILRFSGLQPSQLRRVRLEAGPFPSDIDLDDISGIIVGGSPYTTSDPPHAKSAEQVAAEAELSALLDQVIDRDIPFFGACYGVGTLGVHQGAVLSTEYGEEVGPTPITLTADGAADPLIRQADLPGTFPAFVGHKEGVASLPEHAVVLATGEAAPVQMFRVGTRQYATQFHPELDQQGLAERIRIYRHEGYFAPEEMDELLGRVAQARTPEANRLLRAFVELFARD</sequence>
<dbReference type="PANTHER" id="PTHR42695">
    <property type="entry name" value="GLUTAMINE AMIDOTRANSFERASE YLR126C-RELATED"/>
    <property type="match status" value="1"/>
</dbReference>
<dbReference type="RefSeq" id="WP_183376213.1">
    <property type="nucleotide sequence ID" value="NZ_CBCSFZ010000023.1"/>
</dbReference>
<protein>
    <submittedName>
        <fullName evidence="2">GMP synthase (Glutamine-hydrolyzing)</fullName>
        <ecNumber evidence="2">6.3.5.2</ecNumber>
    </submittedName>
</protein>
<keyword evidence="3" id="KW-1185">Reference proteome</keyword>
<name>A0A839QU15_9MICO</name>
<organism evidence="2 3">
    <name type="scientific">Helcobacillus massiliensis</name>
    <dbReference type="NCBI Taxonomy" id="521392"/>
    <lineage>
        <taxon>Bacteria</taxon>
        <taxon>Bacillati</taxon>
        <taxon>Actinomycetota</taxon>
        <taxon>Actinomycetes</taxon>
        <taxon>Micrococcales</taxon>
        <taxon>Dermabacteraceae</taxon>
        <taxon>Helcobacillus</taxon>
    </lineage>
</organism>
<feature type="domain" description="Glutamine amidotransferase" evidence="1">
    <location>
        <begin position="49"/>
        <end position="195"/>
    </location>
</feature>
<proteinExistence type="predicted"/>
<dbReference type="Gene3D" id="3.40.50.880">
    <property type="match status" value="1"/>
</dbReference>
<dbReference type="PROSITE" id="PS51273">
    <property type="entry name" value="GATASE_TYPE_1"/>
    <property type="match status" value="1"/>
</dbReference>
<dbReference type="CDD" id="cd01741">
    <property type="entry name" value="GATase1_1"/>
    <property type="match status" value="1"/>
</dbReference>
<keyword evidence="2" id="KW-0436">Ligase</keyword>
<dbReference type="NCBIfam" id="NF005743">
    <property type="entry name" value="PRK07567.1"/>
    <property type="match status" value="1"/>
</dbReference>
<dbReference type="Proteomes" id="UP000568050">
    <property type="component" value="Unassembled WGS sequence"/>
</dbReference>
<dbReference type="GO" id="GO:0005829">
    <property type="term" value="C:cytosol"/>
    <property type="evidence" value="ECO:0007669"/>
    <property type="project" value="TreeGrafter"/>
</dbReference>
<evidence type="ECO:0000259" key="1">
    <source>
        <dbReference type="Pfam" id="PF00117"/>
    </source>
</evidence>
<reference evidence="2 3" key="1">
    <citation type="submission" date="2020-08" db="EMBL/GenBank/DDBJ databases">
        <title>Sequencing the genomes of 1000 actinobacteria strains.</title>
        <authorList>
            <person name="Klenk H.-P."/>
        </authorList>
    </citation>
    <scope>NUCLEOTIDE SEQUENCE [LARGE SCALE GENOMIC DNA]</scope>
    <source>
        <strain evidence="2 3">DSM 23040</strain>
    </source>
</reference>
<comment type="caution">
    <text evidence="2">The sequence shown here is derived from an EMBL/GenBank/DDBJ whole genome shotgun (WGS) entry which is preliminary data.</text>
</comment>
<accession>A0A839QU15</accession>
<dbReference type="PANTHER" id="PTHR42695:SF5">
    <property type="entry name" value="GLUTAMINE AMIDOTRANSFERASE YLR126C-RELATED"/>
    <property type="match status" value="1"/>
</dbReference>
<dbReference type="InterPro" id="IPR029062">
    <property type="entry name" value="Class_I_gatase-like"/>
</dbReference>
<dbReference type="InterPro" id="IPR044992">
    <property type="entry name" value="ChyE-like"/>
</dbReference>
<dbReference type="EMBL" id="JACHWP010000003">
    <property type="protein sequence ID" value="MBB3023225.1"/>
    <property type="molecule type" value="Genomic_DNA"/>
</dbReference>
<gene>
    <name evidence="2" type="ORF">FHX50_001510</name>
</gene>